<keyword evidence="6" id="KW-1185">Reference proteome</keyword>
<dbReference type="EMBL" id="JGZI01000010">
    <property type="protein sequence ID" value="KFI81316.1"/>
    <property type="molecule type" value="Genomic_DNA"/>
</dbReference>
<name>A0A087CDG6_9BIFI</name>
<dbReference type="CDD" id="cd01127">
    <property type="entry name" value="TrwB_TraG_TraD_VirD4"/>
    <property type="match status" value="1"/>
</dbReference>
<evidence type="ECO:0000256" key="3">
    <source>
        <dbReference type="PROSITE-ProRule" id="PRU00289"/>
    </source>
</evidence>
<dbReference type="InterPro" id="IPR002543">
    <property type="entry name" value="FtsK_dom"/>
</dbReference>
<dbReference type="InterPro" id="IPR003593">
    <property type="entry name" value="AAA+_ATPase"/>
</dbReference>
<evidence type="ECO:0000256" key="2">
    <source>
        <dbReference type="ARBA" id="ARBA00022840"/>
    </source>
</evidence>
<evidence type="ECO:0000259" key="4">
    <source>
        <dbReference type="PROSITE" id="PS50901"/>
    </source>
</evidence>
<dbReference type="RefSeq" id="WP_051921869.1">
    <property type="nucleotide sequence ID" value="NZ_JGZI01000010.1"/>
</dbReference>
<evidence type="ECO:0000256" key="1">
    <source>
        <dbReference type="ARBA" id="ARBA00022741"/>
    </source>
</evidence>
<keyword evidence="1 3" id="KW-0547">Nucleotide-binding</keyword>
<dbReference type="eggNOG" id="COG1674">
    <property type="taxonomic scope" value="Bacteria"/>
</dbReference>
<dbReference type="OrthoDB" id="9807790at2"/>
<dbReference type="Gene3D" id="3.40.50.300">
    <property type="entry name" value="P-loop containing nucleotide triphosphate hydrolases"/>
    <property type="match status" value="1"/>
</dbReference>
<accession>A0A087CDG6</accession>
<dbReference type="STRING" id="218140.BPSY_1724"/>
<dbReference type="PANTHER" id="PTHR22683:SF1">
    <property type="entry name" value="TYPE VII SECRETION SYSTEM PROTEIN ESSC"/>
    <property type="match status" value="1"/>
</dbReference>
<organism evidence="5 6">
    <name type="scientific">Bifidobacterium psychraerophilum</name>
    <dbReference type="NCBI Taxonomy" id="218140"/>
    <lineage>
        <taxon>Bacteria</taxon>
        <taxon>Bacillati</taxon>
        <taxon>Actinomycetota</taxon>
        <taxon>Actinomycetes</taxon>
        <taxon>Bifidobacteriales</taxon>
        <taxon>Bifidobacteriaceae</taxon>
        <taxon>Bifidobacterium</taxon>
    </lineage>
</organism>
<comment type="caution">
    <text evidence="5">The sequence shown here is derived from an EMBL/GenBank/DDBJ whole genome shotgun (WGS) entry which is preliminary data.</text>
</comment>
<sequence>MPVVSLLLPAAGQFAITVYMASLGHWFMAVASLPGFAAQAISSLLMLSHATGTDTRRNEVSGSIPSHTLIGSEAAGRADGTPGHPGLPNGDLIEDLGFHSPRISHMWRHIVSLWVNFLNDGAPASKEDAACFESPIASTKDGVLKLDLPNNGPHAVVAGTTGSGKSFLLQNWCLCMATRLPPSKLNFVLLDFKGGASFTMLAQLPHTVGCVSDLSLEHAKRALDGLEHELRRRELLLQEHRVSRCQELDEAPPRMVIVVDEFHALRRLLPDAEERMERIAALGRSLDMNLILSTQNPLGQISSQIKANISLRICMRVQDPLQSIEMLGNAAASCIDPAEPGYAYCADGHGVRAFQTSTCRHPRHLIRAIRTAFSFLSLPPPAALFTAPLPRLLDAAAIGCRPSETPPIHGIVIGLEDDGVRTRPCTVLPGEGNLLVIGAPGCGKQALVAHMQRLLGAGAKREVLRLHGRDARPEPLHRACNAHMASVLIVDDAGALMDPLCERKLREPFISALRSTHVMVICTIDASGQLRHPEYFPSRIVFPSGDPNSDLLAGIPASYIHAMAPEDVGLPGRGFLIRHTRAIPIQCVTEDPKPP</sequence>
<gene>
    <name evidence="5" type="ORF">BPSY_1724</name>
</gene>
<feature type="domain" description="FtsK" evidence="4">
    <location>
        <begin position="141"/>
        <end position="324"/>
    </location>
</feature>
<feature type="binding site" evidence="3">
    <location>
        <begin position="159"/>
        <end position="166"/>
    </location>
    <ligand>
        <name>ATP</name>
        <dbReference type="ChEBI" id="CHEBI:30616"/>
    </ligand>
</feature>
<dbReference type="GO" id="GO:0003677">
    <property type="term" value="F:DNA binding"/>
    <property type="evidence" value="ECO:0007669"/>
    <property type="project" value="InterPro"/>
</dbReference>
<reference evidence="5 6" key="1">
    <citation type="submission" date="2014-03" db="EMBL/GenBank/DDBJ databases">
        <title>Genomics of Bifidobacteria.</title>
        <authorList>
            <person name="Ventura M."/>
            <person name="Milani C."/>
            <person name="Lugli G.A."/>
        </authorList>
    </citation>
    <scope>NUCLEOTIDE SEQUENCE [LARGE SCALE GENOMIC DNA]</scope>
    <source>
        <strain evidence="5 6">LMG 21775</strain>
    </source>
</reference>
<dbReference type="GO" id="GO:0005524">
    <property type="term" value="F:ATP binding"/>
    <property type="evidence" value="ECO:0007669"/>
    <property type="project" value="UniProtKB-UniRule"/>
</dbReference>
<dbReference type="InterPro" id="IPR027417">
    <property type="entry name" value="P-loop_NTPase"/>
</dbReference>
<evidence type="ECO:0000313" key="5">
    <source>
        <dbReference type="EMBL" id="KFI81316.1"/>
    </source>
</evidence>
<dbReference type="Proteomes" id="UP000029050">
    <property type="component" value="Unassembled WGS sequence"/>
</dbReference>
<evidence type="ECO:0000313" key="6">
    <source>
        <dbReference type="Proteomes" id="UP000029050"/>
    </source>
</evidence>
<dbReference type="SUPFAM" id="SSF52540">
    <property type="entry name" value="P-loop containing nucleoside triphosphate hydrolases"/>
    <property type="match status" value="2"/>
</dbReference>
<dbReference type="AlphaFoldDB" id="A0A087CDG6"/>
<protein>
    <submittedName>
        <fullName evidence="5">FtsK/SpoIIIE family protein</fullName>
    </submittedName>
</protein>
<dbReference type="PANTHER" id="PTHR22683">
    <property type="entry name" value="SPORULATION PROTEIN RELATED"/>
    <property type="match status" value="1"/>
</dbReference>
<dbReference type="PROSITE" id="PS50901">
    <property type="entry name" value="FTSK"/>
    <property type="match status" value="1"/>
</dbReference>
<dbReference type="InterPro" id="IPR050206">
    <property type="entry name" value="FtsK/SpoIIIE/SftA"/>
</dbReference>
<proteinExistence type="predicted"/>
<dbReference type="Pfam" id="PF01580">
    <property type="entry name" value="FtsK_SpoIIIE"/>
    <property type="match status" value="1"/>
</dbReference>
<dbReference type="GeneID" id="98300917"/>
<keyword evidence="2 3" id="KW-0067">ATP-binding</keyword>
<dbReference type="SMART" id="SM00382">
    <property type="entry name" value="AAA"/>
    <property type="match status" value="2"/>
</dbReference>